<dbReference type="Proteomes" id="UP000249016">
    <property type="component" value="Unassembled WGS sequence"/>
</dbReference>
<organism evidence="1 2">
    <name type="scientific">Spirosoma telluris</name>
    <dbReference type="NCBI Taxonomy" id="2183553"/>
    <lineage>
        <taxon>Bacteria</taxon>
        <taxon>Pseudomonadati</taxon>
        <taxon>Bacteroidota</taxon>
        <taxon>Cytophagia</taxon>
        <taxon>Cytophagales</taxon>
        <taxon>Cytophagaceae</taxon>
        <taxon>Spirosoma</taxon>
    </lineage>
</organism>
<keyword evidence="2" id="KW-1185">Reference proteome</keyword>
<dbReference type="AlphaFoldDB" id="A0A327NVC6"/>
<dbReference type="Pfam" id="PF16022">
    <property type="entry name" value="DUF4783"/>
    <property type="match status" value="1"/>
</dbReference>
<dbReference type="InterPro" id="IPR031977">
    <property type="entry name" value="DUF4783"/>
</dbReference>
<evidence type="ECO:0000313" key="2">
    <source>
        <dbReference type="Proteomes" id="UP000249016"/>
    </source>
</evidence>
<gene>
    <name evidence="1" type="ORF">HMF3257_26175</name>
</gene>
<evidence type="ECO:0000313" key="1">
    <source>
        <dbReference type="EMBL" id="RAI76788.1"/>
    </source>
</evidence>
<dbReference type="EMBL" id="QLII01000001">
    <property type="protein sequence ID" value="RAI76788.1"/>
    <property type="molecule type" value="Genomic_DNA"/>
</dbReference>
<comment type="caution">
    <text evidence="1">The sequence shown here is derived from an EMBL/GenBank/DDBJ whole genome shotgun (WGS) entry which is preliminary data.</text>
</comment>
<sequence length="140" mass="15990">MNTIVSFIFGLFVWMIPGKSPTETDITQTVSISLRSGDASRLSTRFAKTIELVIDAEKVEFSAVQATHAELILRSFFRKYPPHSFQFVYRGASDRLRYSTGTYETDGQAFSVYVLMRQTSDNRYVINALHFRKESSVVSR</sequence>
<accession>A0A327NVC6</accession>
<dbReference type="RefSeq" id="WP_111346780.1">
    <property type="nucleotide sequence ID" value="NZ_QLII01000001.1"/>
</dbReference>
<dbReference type="Gene3D" id="3.10.450.50">
    <property type="match status" value="1"/>
</dbReference>
<name>A0A327NVC6_9BACT</name>
<dbReference type="OrthoDB" id="1524766at2"/>
<protein>
    <submittedName>
        <fullName evidence="1">DUF4783 domain-containing protein</fullName>
    </submittedName>
</protein>
<reference evidence="1 2" key="1">
    <citation type="submission" date="2018-06" db="EMBL/GenBank/DDBJ databases">
        <title>Spirosoma sp. HMF3257 Genome sequencing and assembly.</title>
        <authorList>
            <person name="Kang H."/>
            <person name="Cha I."/>
            <person name="Kim H."/>
            <person name="Kang J."/>
            <person name="Joh K."/>
        </authorList>
    </citation>
    <scope>NUCLEOTIDE SEQUENCE [LARGE SCALE GENOMIC DNA]</scope>
    <source>
        <strain evidence="1 2">HMF3257</strain>
    </source>
</reference>
<proteinExistence type="predicted"/>